<dbReference type="Pfam" id="PF04305">
    <property type="entry name" value="DUF455"/>
    <property type="match status" value="1"/>
</dbReference>
<dbReference type="EMBL" id="UGJE01000002">
    <property type="protein sequence ID" value="STQ85479.1"/>
    <property type="molecule type" value="Genomic_DNA"/>
</dbReference>
<evidence type="ECO:0000313" key="3">
    <source>
        <dbReference type="Proteomes" id="UP000029922"/>
    </source>
</evidence>
<name>A0A099TZJ8_9HELI</name>
<dbReference type="InterPro" id="IPR009078">
    <property type="entry name" value="Ferritin-like_SF"/>
</dbReference>
<organism evidence="1 4">
    <name type="scientific">Helicobacter muridarum</name>
    <dbReference type="NCBI Taxonomy" id="216"/>
    <lineage>
        <taxon>Bacteria</taxon>
        <taxon>Pseudomonadati</taxon>
        <taxon>Campylobacterota</taxon>
        <taxon>Epsilonproteobacteria</taxon>
        <taxon>Campylobacterales</taxon>
        <taxon>Helicobacteraceae</taxon>
        <taxon>Helicobacter</taxon>
    </lineage>
</organism>
<dbReference type="Proteomes" id="UP000029922">
    <property type="component" value="Unassembled WGS sequence"/>
</dbReference>
<reference evidence="2 3" key="1">
    <citation type="journal article" date="2014" name="Genome Announc.">
        <title>Draft genome sequences of eight enterohepatic helicobacter species isolated from both laboratory and wild rodents.</title>
        <authorList>
            <person name="Sheh A."/>
            <person name="Shen Z."/>
            <person name="Fox J.G."/>
        </authorList>
    </citation>
    <scope>NUCLEOTIDE SEQUENCE [LARGE SCALE GENOMIC DNA]</scope>
    <source>
        <strain evidence="2 3">ST1</strain>
    </source>
</reference>
<dbReference type="InterPro" id="IPR011197">
    <property type="entry name" value="UCP012318"/>
</dbReference>
<protein>
    <submittedName>
        <fullName evidence="2">Ferritin-like domain-containing protein</fullName>
    </submittedName>
</protein>
<dbReference type="OrthoDB" id="9778629at2"/>
<dbReference type="AlphaFoldDB" id="A0A099TZJ8"/>
<gene>
    <name evidence="2" type="ORF">LS73_007345</name>
    <name evidence="1" type="ORF">NCTC12714_00264</name>
</gene>
<evidence type="ECO:0000313" key="2">
    <source>
        <dbReference type="EMBL" id="TLD99402.1"/>
    </source>
</evidence>
<evidence type="ECO:0000313" key="4">
    <source>
        <dbReference type="Proteomes" id="UP000255139"/>
    </source>
</evidence>
<dbReference type="CDD" id="cd00657">
    <property type="entry name" value="Ferritin_like"/>
    <property type="match status" value="1"/>
</dbReference>
<dbReference type="Proteomes" id="UP000255139">
    <property type="component" value="Unassembled WGS sequence"/>
</dbReference>
<accession>A0A099TZJ8</accession>
<dbReference type="RefSeq" id="WP_034558007.1">
    <property type="nucleotide sequence ID" value="NZ_FZML01000001.1"/>
</dbReference>
<dbReference type="PANTHER" id="PTHR42782">
    <property type="entry name" value="SI:CH73-314G15.3"/>
    <property type="match status" value="1"/>
</dbReference>
<dbReference type="InterPro" id="IPR007402">
    <property type="entry name" value="DUF455"/>
</dbReference>
<dbReference type="PANTHER" id="PTHR42782:SF4">
    <property type="entry name" value="DUF455 DOMAIN-CONTAINING PROTEIN"/>
    <property type="match status" value="1"/>
</dbReference>
<proteinExistence type="predicted"/>
<dbReference type="STRING" id="216.LS73_05460"/>
<dbReference type="EMBL" id="JRPD02000018">
    <property type="protein sequence ID" value="TLD99402.1"/>
    <property type="molecule type" value="Genomic_DNA"/>
</dbReference>
<evidence type="ECO:0000313" key="1">
    <source>
        <dbReference type="EMBL" id="STQ85479.1"/>
    </source>
</evidence>
<dbReference type="SUPFAM" id="SSF47240">
    <property type="entry name" value="Ferritin-like"/>
    <property type="match status" value="1"/>
</dbReference>
<keyword evidence="4" id="KW-1185">Reference proteome</keyword>
<sequence>MEFFSNVYDALVCCDVQYKKLKIQEIQANFLSLSFYHSAPIHTLHEPSYAKLCEVIHPTRIKRPKKCDSIQSVAKILHSVAHIEYSAIDLGLDAAYRFRNMPSEYYLDFISLSFEEILHFGMLESLLLDLGFRYGDFAVHDNLFLAMIKTPTLIERMALIHKGLEALGLDSNPFVANKIKNTNIFLKDRILEILDIILHDEIGHVAKGGKWLLYAQQKLGDSRSLSQILEPFSDINLIGNIPNVKARIEAGYTQAEIESLQALRKEYNERLV</sequence>
<reference evidence="1 4" key="2">
    <citation type="submission" date="2018-06" db="EMBL/GenBank/DDBJ databases">
        <authorList>
            <consortium name="Pathogen Informatics"/>
            <person name="Doyle S."/>
        </authorList>
    </citation>
    <scope>NUCLEOTIDE SEQUENCE [LARGE SCALE GENOMIC DNA]</scope>
    <source>
        <strain evidence="1 4">NCTC12714</strain>
    </source>
</reference>
<dbReference type="PIRSF" id="PIRSF012318">
    <property type="entry name" value="UCP012318"/>
    <property type="match status" value="1"/>
</dbReference>